<evidence type="ECO:0000313" key="2">
    <source>
        <dbReference type="EMBL" id="KXB01679.1"/>
    </source>
</evidence>
<keyword evidence="1" id="KW-0812">Transmembrane</keyword>
<dbReference type="PATRIC" id="fig|1698271.3.peg.795"/>
<gene>
    <name evidence="2" type="ORF">AKJ41_00540</name>
</gene>
<protein>
    <submittedName>
        <fullName evidence="2">Uncharacterized protein</fullName>
    </submittedName>
</protein>
<keyword evidence="3" id="KW-1185">Reference proteome</keyword>
<keyword evidence="1" id="KW-0472">Membrane</keyword>
<name>A0A133V5F8_9EURY</name>
<comment type="caution">
    <text evidence="2">The sequence shown here is derived from an EMBL/GenBank/DDBJ whole genome shotgun (WGS) entry which is preliminary data.</text>
</comment>
<keyword evidence="1" id="KW-1133">Transmembrane helix</keyword>
<dbReference type="EMBL" id="LHXV01000004">
    <property type="protein sequence ID" value="KXB01679.1"/>
    <property type="molecule type" value="Genomic_DNA"/>
</dbReference>
<dbReference type="Proteomes" id="UP000070344">
    <property type="component" value="Unassembled WGS sequence"/>
</dbReference>
<evidence type="ECO:0000256" key="1">
    <source>
        <dbReference type="SAM" id="Phobius"/>
    </source>
</evidence>
<proteinExistence type="predicted"/>
<evidence type="ECO:0000313" key="3">
    <source>
        <dbReference type="Proteomes" id="UP000070344"/>
    </source>
</evidence>
<organism evidence="2 3">
    <name type="scientific">candidate division MSBL1 archaeon SCGC-AAA259O05</name>
    <dbReference type="NCBI Taxonomy" id="1698271"/>
    <lineage>
        <taxon>Archaea</taxon>
        <taxon>Methanobacteriati</taxon>
        <taxon>Methanobacteriota</taxon>
        <taxon>candidate division MSBL1</taxon>
    </lineage>
</organism>
<feature type="transmembrane region" description="Helical" evidence="1">
    <location>
        <begin position="41"/>
        <end position="63"/>
    </location>
</feature>
<accession>A0A133V5F8</accession>
<sequence>MMGLDIMGLILVIVALILLSPMILAVGGIIAVASLLFAPFWAFWLLLACPVVLLIFGILLITLF</sequence>
<dbReference type="AlphaFoldDB" id="A0A133V5F8"/>
<reference evidence="2 3" key="1">
    <citation type="journal article" date="2016" name="Sci. Rep.">
        <title>Metabolic traits of an uncultured archaeal lineage -MSBL1- from brine pools of the Red Sea.</title>
        <authorList>
            <person name="Mwirichia R."/>
            <person name="Alam I."/>
            <person name="Rashid M."/>
            <person name="Vinu M."/>
            <person name="Ba-Alawi W."/>
            <person name="Anthony Kamau A."/>
            <person name="Kamanda Ngugi D."/>
            <person name="Goker M."/>
            <person name="Klenk H.P."/>
            <person name="Bajic V."/>
            <person name="Stingl U."/>
        </authorList>
    </citation>
    <scope>NUCLEOTIDE SEQUENCE [LARGE SCALE GENOMIC DNA]</scope>
    <source>
        <strain evidence="2">SCGC-AAA259O05</strain>
    </source>
</reference>